<evidence type="ECO:0000256" key="3">
    <source>
        <dbReference type="ARBA" id="ARBA00022676"/>
    </source>
</evidence>
<comment type="pathway">
    <text evidence="1">Cell wall biogenesis; cell wall polysaccharide biosynthesis.</text>
</comment>
<accession>A0A1M6DNC0</accession>
<dbReference type="PANTHER" id="PTHR43179">
    <property type="entry name" value="RHAMNOSYLTRANSFERASE WBBL"/>
    <property type="match status" value="1"/>
</dbReference>
<dbReference type="CDD" id="cd04186">
    <property type="entry name" value="GT_2_like_c"/>
    <property type="match status" value="1"/>
</dbReference>
<dbReference type="RefSeq" id="WP_073022590.1">
    <property type="nucleotide sequence ID" value="NZ_FQXU01000019.1"/>
</dbReference>
<feature type="domain" description="Glycosyltransferase 2-like" evidence="5">
    <location>
        <begin position="5"/>
        <end position="179"/>
    </location>
</feature>
<dbReference type="InterPro" id="IPR029044">
    <property type="entry name" value="Nucleotide-diphossugar_trans"/>
</dbReference>
<comment type="similarity">
    <text evidence="2">Belongs to the glycosyltransferase 2 family.</text>
</comment>
<dbReference type="Gene3D" id="3.90.550.10">
    <property type="entry name" value="Spore Coat Polysaccharide Biosynthesis Protein SpsA, Chain A"/>
    <property type="match status" value="1"/>
</dbReference>
<evidence type="ECO:0000259" key="5">
    <source>
        <dbReference type="Pfam" id="PF00535"/>
    </source>
</evidence>
<protein>
    <submittedName>
        <fullName evidence="6">Glycosyltransferase, GT2 family</fullName>
    </submittedName>
</protein>
<proteinExistence type="inferred from homology"/>
<evidence type="ECO:0000256" key="4">
    <source>
        <dbReference type="ARBA" id="ARBA00022679"/>
    </source>
</evidence>
<keyword evidence="4 6" id="KW-0808">Transferase</keyword>
<name>A0A1M6DNC0_9CLOT</name>
<organism evidence="6 7">
    <name type="scientific">Clostridium intestinale DSM 6191</name>
    <dbReference type="NCBI Taxonomy" id="1121320"/>
    <lineage>
        <taxon>Bacteria</taxon>
        <taxon>Bacillati</taxon>
        <taxon>Bacillota</taxon>
        <taxon>Clostridia</taxon>
        <taxon>Eubacteriales</taxon>
        <taxon>Clostridiaceae</taxon>
        <taxon>Clostridium</taxon>
    </lineage>
</organism>
<dbReference type="Proteomes" id="UP000184241">
    <property type="component" value="Unassembled WGS sequence"/>
</dbReference>
<dbReference type="Pfam" id="PF00535">
    <property type="entry name" value="Glycos_transf_2"/>
    <property type="match status" value="1"/>
</dbReference>
<evidence type="ECO:0000256" key="1">
    <source>
        <dbReference type="ARBA" id="ARBA00004776"/>
    </source>
</evidence>
<dbReference type="InterPro" id="IPR001173">
    <property type="entry name" value="Glyco_trans_2-like"/>
</dbReference>
<dbReference type="EMBL" id="FQXU01000019">
    <property type="protein sequence ID" value="SHI74736.1"/>
    <property type="molecule type" value="Genomic_DNA"/>
</dbReference>
<gene>
    <name evidence="6" type="ORF">SAMN02745941_04275</name>
</gene>
<evidence type="ECO:0000256" key="2">
    <source>
        <dbReference type="ARBA" id="ARBA00006739"/>
    </source>
</evidence>
<evidence type="ECO:0000313" key="6">
    <source>
        <dbReference type="EMBL" id="SHI74736.1"/>
    </source>
</evidence>
<evidence type="ECO:0000313" key="7">
    <source>
        <dbReference type="Proteomes" id="UP000184241"/>
    </source>
</evidence>
<keyword evidence="3" id="KW-0328">Glycosyltransferase</keyword>
<dbReference type="SUPFAM" id="SSF53448">
    <property type="entry name" value="Nucleotide-diphospho-sugar transferases"/>
    <property type="match status" value="1"/>
</dbReference>
<sequence>MSKLSVVIVNWNGEKYLYKCIESLLNQTLNDMEIVFVDNSSTDNSLKLVQEHFNKKLKIVSNINNGYAGGANVGINYSNSDYVAIINPDVVFDPEYMERCCDFLEKNYKVAAVTGKLLKYDFDTNEKLNVIDSVGISVRHDRYAYDIGQNEVDIGKYDKTNRVFAICGAAAVFKKESLEKIKYENEYFDEDFFAYKEDIDLCWRLNWTGFKCFYIHDALAYHGRAMNSAIGFFEKIKNRKIQSAYLKGISFRNHYLMILKNDTKKTMRKDFLFLSIRLIKFLVFSLVFERSNYRYIKEFFILKNRILSKKHFVMKNRAVDDLLIYNLFE</sequence>
<dbReference type="GO" id="GO:0016757">
    <property type="term" value="F:glycosyltransferase activity"/>
    <property type="evidence" value="ECO:0007669"/>
    <property type="project" value="UniProtKB-KW"/>
</dbReference>
<dbReference type="PANTHER" id="PTHR43179:SF12">
    <property type="entry name" value="GALACTOFURANOSYLTRANSFERASE GLFT2"/>
    <property type="match status" value="1"/>
</dbReference>
<reference evidence="6 7" key="1">
    <citation type="submission" date="2016-11" db="EMBL/GenBank/DDBJ databases">
        <authorList>
            <person name="Jaros S."/>
            <person name="Januszkiewicz K."/>
            <person name="Wedrychowicz H."/>
        </authorList>
    </citation>
    <scope>NUCLEOTIDE SEQUENCE [LARGE SCALE GENOMIC DNA]</scope>
    <source>
        <strain evidence="6 7">DSM 6191</strain>
    </source>
</reference>
<dbReference type="AlphaFoldDB" id="A0A1M6DNC0"/>